<evidence type="ECO:0000313" key="13">
    <source>
        <dbReference type="EMBL" id="RMA97886.1"/>
    </source>
</evidence>
<feature type="domain" description="Uracil-DNA glycosylase-like" evidence="12">
    <location>
        <begin position="56"/>
        <end position="202"/>
    </location>
</feature>
<dbReference type="GO" id="GO:0051539">
    <property type="term" value="F:4 iron, 4 sulfur cluster binding"/>
    <property type="evidence" value="ECO:0007669"/>
    <property type="project" value="UniProtKB-KW"/>
</dbReference>
<keyword evidence="10" id="KW-0411">Iron-sulfur</keyword>
<sequence length="211" mass="24258">MDKNYFRILKELGIDEIFVEKDNMQQDKIKLLKEINEEIQKCTKCDLYKSRTQAVLGEGNINAKLMFVGEAPGADEDRLGRPFVGRAGKLLTSIIEELGHKREEFYISNINKCRPPNNRTPTPWEQEACFPYLEKQIQIINPKVLCLLGAAAARAFLERNVAITKERGQIINWKDKYLILTFHPAYVLRNPSAKDTLKEDIKKAIELAYSD</sequence>
<dbReference type="Gene3D" id="3.40.470.10">
    <property type="entry name" value="Uracil-DNA glycosylase-like domain"/>
    <property type="match status" value="1"/>
</dbReference>
<dbReference type="SMART" id="SM00987">
    <property type="entry name" value="UreE_C"/>
    <property type="match status" value="1"/>
</dbReference>
<dbReference type="Pfam" id="PF03167">
    <property type="entry name" value="UDG"/>
    <property type="match status" value="1"/>
</dbReference>
<dbReference type="InterPro" id="IPR051536">
    <property type="entry name" value="UDG_Type-4/5"/>
</dbReference>
<dbReference type="GO" id="GO:0046872">
    <property type="term" value="F:metal ion binding"/>
    <property type="evidence" value="ECO:0007669"/>
    <property type="project" value="UniProtKB-KW"/>
</dbReference>
<dbReference type="GO" id="GO:0006281">
    <property type="term" value="P:DNA repair"/>
    <property type="evidence" value="ECO:0007669"/>
    <property type="project" value="UniProtKB-KW"/>
</dbReference>
<dbReference type="AlphaFoldDB" id="A0A3M0BMX7"/>
<keyword evidence="6" id="KW-0479">Metal-binding</keyword>
<dbReference type="InterPro" id="IPR005273">
    <property type="entry name" value="Ura-DNA_glyco_family4"/>
</dbReference>
<evidence type="ECO:0000256" key="8">
    <source>
        <dbReference type="ARBA" id="ARBA00022801"/>
    </source>
</evidence>
<accession>A0A3M0BMX7</accession>
<gene>
    <name evidence="13" type="ORF">CLV39_0516</name>
</gene>
<dbReference type="SMART" id="SM00986">
    <property type="entry name" value="UDG"/>
    <property type="match status" value="1"/>
</dbReference>
<comment type="caution">
    <text evidence="13">The sequence shown here is derived from an EMBL/GenBank/DDBJ whole genome shotgun (WGS) entry which is preliminary data.</text>
</comment>
<evidence type="ECO:0000256" key="6">
    <source>
        <dbReference type="ARBA" id="ARBA00022723"/>
    </source>
</evidence>
<evidence type="ECO:0000256" key="1">
    <source>
        <dbReference type="ARBA" id="ARBA00001400"/>
    </source>
</evidence>
<keyword evidence="5" id="KW-0004">4Fe-4S</keyword>
<dbReference type="SUPFAM" id="SSF52141">
    <property type="entry name" value="Uracil-DNA glycosylase-like"/>
    <property type="match status" value="1"/>
</dbReference>
<evidence type="ECO:0000256" key="11">
    <source>
        <dbReference type="ARBA" id="ARBA00023204"/>
    </source>
</evidence>
<keyword evidence="9" id="KW-0408">Iron</keyword>
<dbReference type="EMBL" id="REFO01000010">
    <property type="protein sequence ID" value="RMA97886.1"/>
    <property type="molecule type" value="Genomic_DNA"/>
</dbReference>
<organism evidence="13 14">
    <name type="scientific">Hydrogenothermus marinus</name>
    <dbReference type="NCBI Taxonomy" id="133270"/>
    <lineage>
        <taxon>Bacteria</taxon>
        <taxon>Pseudomonadati</taxon>
        <taxon>Aquificota</taxon>
        <taxon>Aquificia</taxon>
        <taxon>Aquificales</taxon>
        <taxon>Hydrogenothermaceae</taxon>
        <taxon>Hydrogenothermus</taxon>
    </lineage>
</organism>
<evidence type="ECO:0000256" key="10">
    <source>
        <dbReference type="ARBA" id="ARBA00023014"/>
    </source>
</evidence>
<evidence type="ECO:0000256" key="4">
    <source>
        <dbReference type="ARBA" id="ARBA00019403"/>
    </source>
</evidence>
<evidence type="ECO:0000256" key="9">
    <source>
        <dbReference type="ARBA" id="ARBA00023004"/>
    </source>
</evidence>
<evidence type="ECO:0000313" key="14">
    <source>
        <dbReference type="Proteomes" id="UP000280842"/>
    </source>
</evidence>
<dbReference type="RefSeq" id="WP_121922647.1">
    <property type="nucleotide sequence ID" value="NZ_REFO01000010.1"/>
</dbReference>
<dbReference type="CDD" id="cd10030">
    <property type="entry name" value="UDG-F4_TTUDGA_SPO1dp_like"/>
    <property type="match status" value="1"/>
</dbReference>
<dbReference type="InterPro" id="IPR036895">
    <property type="entry name" value="Uracil-DNA_glycosylase-like_sf"/>
</dbReference>
<evidence type="ECO:0000259" key="12">
    <source>
        <dbReference type="SMART" id="SM00986"/>
    </source>
</evidence>
<keyword evidence="8" id="KW-0378">Hydrolase</keyword>
<keyword evidence="11" id="KW-0234">DNA repair</keyword>
<keyword evidence="14" id="KW-1185">Reference proteome</keyword>
<reference evidence="13 14" key="1">
    <citation type="submission" date="2018-10" db="EMBL/GenBank/DDBJ databases">
        <title>Genomic Encyclopedia of Archaeal and Bacterial Type Strains, Phase II (KMG-II): from individual species to whole genera.</title>
        <authorList>
            <person name="Goeker M."/>
        </authorList>
    </citation>
    <scope>NUCLEOTIDE SEQUENCE [LARGE SCALE GENOMIC DNA]</scope>
    <source>
        <strain evidence="13 14">VM1</strain>
    </source>
</reference>
<dbReference type="InterPro" id="IPR005122">
    <property type="entry name" value="Uracil-DNA_glycosylase-like"/>
</dbReference>
<dbReference type="Proteomes" id="UP000280842">
    <property type="component" value="Unassembled WGS sequence"/>
</dbReference>
<dbReference type="PANTHER" id="PTHR33693:SF1">
    <property type="entry name" value="TYPE-4 URACIL-DNA GLYCOSYLASE"/>
    <property type="match status" value="1"/>
</dbReference>
<evidence type="ECO:0000256" key="5">
    <source>
        <dbReference type="ARBA" id="ARBA00022485"/>
    </source>
</evidence>
<comment type="similarity">
    <text evidence="2">Belongs to the uracil-DNA glycosylase (UDG) superfamily. Type 4 (UDGa) family.</text>
</comment>
<dbReference type="EC" id="3.2.2.27" evidence="3"/>
<dbReference type="GO" id="GO:0004844">
    <property type="term" value="F:uracil DNA N-glycosylase activity"/>
    <property type="evidence" value="ECO:0007669"/>
    <property type="project" value="UniProtKB-EC"/>
</dbReference>
<evidence type="ECO:0000256" key="3">
    <source>
        <dbReference type="ARBA" id="ARBA00012030"/>
    </source>
</evidence>
<dbReference type="PANTHER" id="PTHR33693">
    <property type="entry name" value="TYPE-5 URACIL-DNA GLYCOSYLASE"/>
    <property type="match status" value="1"/>
</dbReference>
<dbReference type="OrthoDB" id="5290748at2"/>
<comment type="catalytic activity">
    <reaction evidence="1">
        <text>Hydrolyzes single-stranded DNA or mismatched double-stranded DNA and polynucleotides, releasing free uracil.</text>
        <dbReference type="EC" id="3.2.2.27"/>
    </reaction>
</comment>
<name>A0A3M0BMX7_9AQUI</name>
<evidence type="ECO:0000256" key="7">
    <source>
        <dbReference type="ARBA" id="ARBA00022763"/>
    </source>
</evidence>
<proteinExistence type="inferred from homology"/>
<evidence type="ECO:0000256" key="2">
    <source>
        <dbReference type="ARBA" id="ARBA00006521"/>
    </source>
</evidence>
<keyword evidence="7" id="KW-0227">DNA damage</keyword>
<dbReference type="NCBIfam" id="TIGR00758">
    <property type="entry name" value="UDG_fam4"/>
    <property type="match status" value="1"/>
</dbReference>
<protein>
    <recommendedName>
        <fullName evidence="4">Type-4 uracil-DNA glycosylase</fullName>
        <ecNumber evidence="3">3.2.2.27</ecNumber>
    </recommendedName>
</protein>